<reference evidence="3 4" key="1">
    <citation type="submission" date="2020-08" db="EMBL/GenBank/DDBJ databases">
        <title>A Genomic Blueprint of the Chicken Gut Microbiome.</title>
        <authorList>
            <person name="Gilroy R."/>
            <person name="Ravi A."/>
            <person name="Getino M."/>
            <person name="Pursley I."/>
            <person name="Horton D.L."/>
            <person name="Alikhan N.-F."/>
            <person name="Baker D."/>
            <person name="Gharbi K."/>
            <person name="Hall N."/>
            <person name="Watson M."/>
            <person name="Adriaenssens E.M."/>
            <person name="Foster-Nyarko E."/>
            <person name="Jarju S."/>
            <person name="Secka A."/>
            <person name="Antonio M."/>
            <person name="Oren A."/>
            <person name="Chaudhuri R."/>
            <person name="La Ragione R.M."/>
            <person name="Hildebrand F."/>
            <person name="Pallen M.J."/>
        </authorList>
    </citation>
    <scope>NUCLEOTIDE SEQUENCE [LARGE SCALE GENOMIC DNA]</scope>
    <source>
        <strain evidence="3 4">Sa3CVN1</strain>
    </source>
</reference>
<dbReference type="EMBL" id="JACSRA010000008">
    <property type="protein sequence ID" value="MBD7911018.1"/>
    <property type="molecule type" value="Genomic_DNA"/>
</dbReference>
<dbReference type="SUPFAM" id="SSF49785">
    <property type="entry name" value="Galactose-binding domain-like"/>
    <property type="match status" value="1"/>
</dbReference>
<dbReference type="InterPro" id="IPR045690">
    <property type="entry name" value="DUF6055"/>
</dbReference>
<feature type="domain" description="F5/8 type C" evidence="2">
    <location>
        <begin position="303"/>
        <end position="454"/>
    </location>
</feature>
<evidence type="ECO:0000259" key="2">
    <source>
        <dbReference type="PROSITE" id="PS50022"/>
    </source>
</evidence>
<evidence type="ECO:0000313" key="4">
    <source>
        <dbReference type="Proteomes" id="UP000627781"/>
    </source>
</evidence>
<evidence type="ECO:0000313" key="3">
    <source>
        <dbReference type="EMBL" id="MBD7911018.1"/>
    </source>
</evidence>
<organism evidence="3 4">
    <name type="scientific">Clostridium cibarium</name>
    <dbReference type="NCBI Taxonomy" id="2762247"/>
    <lineage>
        <taxon>Bacteria</taxon>
        <taxon>Bacillati</taxon>
        <taxon>Bacillota</taxon>
        <taxon>Clostridia</taxon>
        <taxon>Eubacteriales</taxon>
        <taxon>Clostridiaceae</taxon>
        <taxon>Clostridium</taxon>
    </lineage>
</organism>
<keyword evidence="1" id="KW-0326">Glycosidase</keyword>
<sequence>MSSDGDGFAYLAVEPGAMRVDEPSWVIPHEYAHAITMHQRGTIAAPWYETLANWFRDQYLGSTYYRYGDRVYGPTSDFFQPVVLNSDYYFPHMKNYYDAWPFLLYVTENPDNMNGLGMDVMRKMLHDGSNEIMFDKIQRLSGTSTKDMLGGYARRMVTMDFRRQSSYTNYLNDLLKDSSNYDKVYTTLENTNDGWLKVTDSRAPQQGGYNIIPLNIDMSSKQVSVNFQGDKSVSGADFRASIVTKTRDGKTRYSTMWNNGINTLNLQGDEEKAYLVVCATPDEMLDLTSFDVNAVGTKYPYKVQVLTSGKSDEKVNIASKAVVSTSYCSEWENISALNDSFDPINSNDRSHAVYGNWPETGTQWVQYKFDKKYTISQSDVYWFKDNGGIDVPKSYKIQYWNGNKWVDVKNAVGYGTAINQYNTTTFTPVTTNSIRIQVVSNGSASTGILEWKVE</sequence>
<comment type="caution">
    <text evidence="3">The sequence shown here is derived from an EMBL/GenBank/DDBJ whole genome shotgun (WGS) entry which is preliminary data.</text>
</comment>
<dbReference type="Pfam" id="PF00754">
    <property type="entry name" value="F5_F8_type_C"/>
    <property type="match status" value="1"/>
</dbReference>
<keyword evidence="1" id="KW-0378">Hydrolase</keyword>
<dbReference type="Proteomes" id="UP000627781">
    <property type="component" value="Unassembled WGS sequence"/>
</dbReference>
<dbReference type="InterPro" id="IPR000421">
    <property type="entry name" value="FA58C"/>
</dbReference>
<keyword evidence="4" id="KW-1185">Reference proteome</keyword>
<accession>A0ABR8PS92</accession>
<dbReference type="InterPro" id="IPR008979">
    <property type="entry name" value="Galactose-bd-like_sf"/>
</dbReference>
<proteinExistence type="predicted"/>
<gene>
    <name evidence="3" type="ORF">H9661_06590</name>
</gene>
<protein>
    <submittedName>
        <fullName evidence="3">Discoidin domain-containing protein</fullName>
    </submittedName>
</protein>
<dbReference type="PROSITE" id="PS50022">
    <property type="entry name" value="FA58C_3"/>
    <property type="match status" value="1"/>
</dbReference>
<evidence type="ECO:0000256" key="1">
    <source>
        <dbReference type="ARBA" id="ARBA00023295"/>
    </source>
</evidence>
<dbReference type="Gene3D" id="2.60.120.260">
    <property type="entry name" value="Galactose-binding domain-like"/>
    <property type="match status" value="1"/>
</dbReference>
<name>A0ABR8PS92_9CLOT</name>
<dbReference type="Pfam" id="PF19527">
    <property type="entry name" value="DUF6055"/>
    <property type="match status" value="1"/>
</dbReference>